<reference evidence="9" key="2">
    <citation type="submission" date="2020-09" db="EMBL/GenBank/DDBJ databases">
        <authorList>
            <person name="Sun Q."/>
            <person name="Ohkuma M."/>
        </authorList>
    </citation>
    <scope>NUCLEOTIDE SEQUENCE</scope>
    <source>
        <strain evidence="9">JCM 4790</strain>
    </source>
</reference>
<feature type="transmembrane region" description="Helical" evidence="7">
    <location>
        <begin position="28"/>
        <end position="49"/>
    </location>
</feature>
<dbReference type="PROSITE" id="PS50850">
    <property type="entry name" value="MFS"/>
    <property type="match status" value="1"/>
</dbReference>
<comment type="caution">
    <text evidence="9">The sequence shown here is derived from an EMBL/GenBank/DDBJ whole genome shotgun (WGS) entry which is preliminary data.</text>
</comment>
<dbReference type="InterPro" id="IPR020846">
    <property type="entry name" value="MFS_dom"/>
</dbReference>
<keyword evidence="3" id="KW-1003">Cell membrane</keyword>
<evidence type="ECO:0000256" key="4">
    <source>
        <dbReference type="ARBA" id="ARBA00022692"/>
    </source>
</evidence>
<dbReference type="PANTHER" id="PTHR23517:SF3">
    <property type="entry name" value="INTEGRAL MEMBRANE TRANSPORT PROTEIN"/>
    <property type="match status" value="1"/>
</dbReference>
<dbReference type="InterPro" id="IPR036259">
    <property type="entry name" value="MFS_trans_sf"/>
</dbReference>
<feature type="domain" description="Major facilitator superfamily (MFS) profile" evidence="8">
    <location>
        <begin position="1"/>
        <end position="376"/>
    </location>
</feature>
<gene>
    <name evidence="9" type="ORF">GCM10010358_70920</name>
</gene>
<sequence length="386" mass="39492">MLAGTFITRAAGFVYPFLAWHLSDRGLAGTWLTVVLALFGAGWLAGQVVGGASADRFGRRATLTGSMLLAAVVFPVLAQAHTLPALAAAAFVSGIVYDAARPVVSAVIADTVEDEPTRARIAGWRYFAVNIGVAITGALGGTLAESVGLPVLFWCNGLVCAGFGVVAWLVMPAETLQTRTARHGYRSVLADPRLVLLWLASLCGFIPMSALYAVLPQMMAQDHLPAAAYGWAQVTAAIAVLVLSPLFNPWLARRAQSKHPMVGPLGASCLILGLGMGSAGLVSTPAGYAAAVVASVPGEIIATVAAADIVNRIAPAHARGRYAGIWGTSLAASVLAAPLLAGWALEAGGHHLVGLTLAGCGLIGAGLCLPLTALARRHAAALRCAS</sequence>
<dbReference type="GO" id="GO:0005886">
    <property type="term" value="C:plasma membrane"/>
    <property type="evidence" value="ECO:0007669"/>
    <property type="project" value="UniProtKB-SubCell"/>
</dbReference>
<evidence type="ECO:0000313" key="10">
    <source>
        <dbReference type="Proteomes" id="UP000619244"/>
    </source>
</evidence>
<comment type="subcellular location">
    <subcellularLocation>
        <location evidence="1">Cell membrane</location>
        <topology evidence="1">Multi-pass membrane protein</topology>
    </subcellularLocation>
</comment>
<evidence type="ECO:0000256" key="6">
    <source>
        <dbReference type="ARBA" id="ARBA00023136"/>
    </source>
</evidence>
<dbReference type="AlphaFoldDB" id="A0A918NYN6"/>
<dbReference type="InterPro" id="IPR050171">
    <property type="entry name" value="MFS_Transporters"/>
</dbReference>
<keyword evidence="4 7" id="KW-0812">Transmembrane</keyword>
<proteinExistence type="predicted"/>
<keyword evidence="2" id="KW-0813">Transport</keyword>
<evidence type="ECO:0000256" key="2">
    <source>
        <dbReference type="ARBA" id="ARBA00022448"/>
    </source>
</evidence>
<organism evidence="9 10">
    <name type="scientific">Streptomyces minutiscleroticus</name>
    <dbReference type="NCBI Taxonomy" id="68238"/>
    <lineage>
        <taxon>Bacteria</taxon>
        <taxon>Bacillati</taxon>
        <taxon>Actinomycetota</taxon>
        <taxon>Actinomycetes</taxon>
        <taxon>Kitasatosporales</taxon>
        <taxon>Streptomycetaceae</taxon>
        <taxon>Streptomyces</taxon>
    </lineage>
</organism>
<evidence type="ECO:0000256" key="3">
    <source>
        <dbReference type="ARBA" id="ARBA00022475"/>
    </source>
</evidence>
<accession>A0A918NYN6</accession>
<feature type="transmembrane region" description="Helical" evidence="7">
    <location>
        <begin position="227"/>
        <end position="250"/>
    </location>
</feature>
<feature type="transmembrane region" description="Helical" evidence="7">
    <location>
        <begin position="151"/>
        <end position="173"/>
    </location>
</feature>
<dbReference type="SUPFAM" id="SSF103473">
    <property type="entry name" value="MFS general substrate transporter"/>
    <property type="match status" value="1"/>
</dbReference>
<feature type="transmembrane region" description="Helical" evidence="7">
    <location>
        <begin position="121"/>
        <end position="139"/>
    </location>
</feature>
<feature type="transmembrane region" description="Helical" evidence="7">
    <location>
        <begin position="322"/>
        <end position="345"/>
    </location>
</feature>
<keyword evidence="6 7" id="KW-0472">Membrane</keyword>
<evidence type="ECO:0000256" key="5">
    <source>
        <dbReference type="ARBA" id="ARBA00022989"/>
    </source>
</evidence>
<name>A0A918NYN6_9ACTN</name>
<dbReference type="GO" id="GO:0022857">
    <property type="term" value="F:transmembrane transporter activity"/>
    <property type="evidence" value="ECO:0007669"/>
    <property type="project" value="InterPro"/>
</dbReference>
<feature type="transmembrane region" description="Helical" evidence="7">
    <location>
        <begin position="194"/>
        <end position="215"/>
    </location>
</feature>
<feature type="transmembrane region" description="Helical" evidence="7">
    <location>
        <begin position="351"/>
        <end position="373"/>
    </location>
</feature>
<feature type="transmembrane region" description="Helical" evidence="7">
    <location>
        <begin position="86"/>
        <end position="109"/>
    </location>
</feature>
<feature type="transmembrane region" description="Helical" evidence="7">
    <location>
        <begin position="61"/>
        <end position="80"/>
    </location>
</feature>
<reference evidence="9" key="1">
    <citation type="journal article" date="2014" name="Int. J. Syst. Evol. Microbiol.">
        <title>Complete genome sequence of Corynebacterium casei LMG S-19264T (=DSM 44701T), isolated from a smear-ripened cheese.</title>
        <authorList>
            <consortium name="US DOE Joint Genome Institute (JGI-PGF)"/>
            <person name="Walter F."/>
            <person name="Albersmeier A."/>
            <person name="Kalinowski J."/>
            <person name="Ruckert C."/>
        </authorList>
    </citation>
    <scope>NUCLEOTIDE SEQUENCE</scope>
    <source>
        <strain evidence="9">JCM 4790</strain>
    </source>
</reference>
<dbReference type="PANTHER" id="PTHR23517">
    <property type="entry name" value="RESISTANCE PROTEIN MDTM, PUTATIVE-RELATED-RELATED"/>
    <property type="match status" value="1"/>
</dbReference>
<dbReference type="EMBL" id="BMVU01000063">
    <property type="protein sequence ID" value="GGY07592.1"/>
    <property type="molecule type" value="Genomic_DNA"/>
</dbReference>
<evidence type="ECO:0000259" key="8">
    <source>
        <dbReference type="PROSITE" id="PS50850"/>
    </source>
</evidence>
<feature type="transmembrane region" description="Helical" evidence="7">
    <location>
        <begin position="288"/>
        <end position="310"/>
    </location>
</feature>
<keyword evidence="5 7" id="KW-1133">Transmembrane helix</keyword>
<dbReference type="Proteomes" id="UP000619244">
    <property type="component" value="Unassembled WGS sequence"/>
</dbReference>
<evidence type="ECO:0000256" key="1">
    <source>
        <dbReference type="ARBA" id="ARBA00004651"/>
    </source>
</evidence>
<dbReference type="InterPro" id="IPR005829">
    <property type="entry name" value="Sugar_transporter_CS"/>
</dbReference>
<evidence type="ECO:0000313" key="9">
    <source>
        <dbReference type="EMBL" id="GGY07592.1"/>
    </source>
</evidence>
<dbReference type="Gene3D" id="1.20.1250.20">
    <property type="entry name" value="MFS general substrate transporter like domains"/>
    <property type="match status" value="1"/>
</dbReference>
<keyword evidence="10" id="KW-1185">Reference proteome</keyword>
<dbReference type="InterPro" id="IPR011701">
    <property type="entry name" value="MFS"/>
</dbReference>
<dbReference type="Pfam" id="PF07690">
    <property type="entry name" value="MFS_1"/>
    <property type="match status" value="1"/>
</dbReference>
<feature type="transmembrane region" description="Helical" evidence="7">
    <location>
        <begin position="262"/>
        <end position="282"/>
    </location>
</feature>
<protein>
    <submittedName>
        <fullName evidence="9">Tetracycline resistance MFS efflux pump</fullName>
    </submittedName>
</protein>
<evidence type="ECO:0000256" key="7">
    <source>
        <dbReference type="SAM" id="Phobius"/>
    </source>
</evidence>
<dbReference type="PROSITE" id="PS00216">
    <property type="entry name" value="SUGAR_TRANSPORT_1"/>
    <property type="match status" value="1"/>
</dbReference>